<dbReference type="Pfam" id="PF00172">
    <property type="entry name" value="Zn_clus"/>
    <property type="match status" value="2"/>
</dbReference>
<dbReference type="GO" id="GO:0008270">
    <property type="term" value="F:zinc ion binding"/>
    <property type="evidence" value="ECO:0007669"/>
    <property type="project" value="InterPro"/>
</dbReference>
<organism evidence="3 4">
    <name type="scientific">Hyaloscypha bicolor E</name>
    <dbReference type="NCBI Taxonomy" id="1095630"/>
    <lineage>
        <taxon>Eukaryota</taxon>
        <taxon>Fungi</taxon>
        <taxon>Dikarya</taxon>
        <taxon>Ascomycota</taxon>
        <taxon>Pezizomycotina</taxon>
        <taxon>Leotiomycetes</taxon>
        <taxon>Helotiales</taxon>
        <taxon>Hyaloscyphaceae</taxon>
        <taxon>Hyaloscypha</taxon>
        <taxon>Hyaloscypha bicolor</taxon>
    </lineage>
</organism>
<dbReference type="InterPro" id="IPR036864">
    <property type="entry name" value="Zn2-C6_fun-type_DNA-bd_sf"/>
</dbReference>
<dbReference type="AlphaFoldDB" id="A0A2J6ST76"/>
<dbReference type="GO" id="GO:0000981">
    <property type="term" value="F:DNA-binding transcription factor activity, RNA polymerase II-specific"/>
    <property type="evidence" value="ECO:0007669"/>
    <property type="project" value="InterPro"/>
</dbReference>
<dbReference type="CDD" id="cd00067">
    <property type="entry name" value="GAL4"/>
    <property type="match status" value="2"/>
</dbReference>
<evidence type="ECO:0000256" key="1">
    <source>
        <dbReference type="ARBA" id="ARBA00023242"/>
    </source>
</evidence>
<dbReference type="PROSITE" id="PS00463">
    <property type="entry name" value="ZN2_CY6_FUNGAL_1"/>
    <property type="match status" value="1"/>
</dbReference>
<dbReference type="OrthoDB" id="270167at2759"/>
<protein>
    <recommendedName>
        <fullName evidence="2">Zn(2)-C6 fungal-type domain-containing protein</fullName>
    </recommendedName>
</protein>
<evidence type="ECO:0000313" key="4">
    <source>
        <dbReference type="Proteomes" id="UP000235371"/>
    </source>
</evidence>
<dbReference type="Proteomes" id="UP000235371">
    <property type="component" value="Unassembled WGS sequence"/>
</dbReference>
<reference evidence="3 4" key="1">
    <citation type="submission" date="2016-04" db="EMBL/GenBank/DDBJ databases">
        <title>A degradative enzymes factory behind the ericoid mycorrhizal symbiosis.</title>
        <authorList>
            <consortium name="DOE Joint Genome Institute"/>
            <person name="Martino E."/>
            <person name="Morin E."/>
            <person name="Grelet G."/>
            <person name="Kuo A."/>
            <person name="Kohler A."/>
            <person name="Daghino S."/>
            <person name="Barry K."/>
            <person name="Choi C."/>
            <person name="Cichocki N."/>
            <person name="Clum A."/>
            <person name="Copeland A."/>
            <person name="Hainaut M."/>
            <person name="Haridas S."/>
            <person name="Labutti K."/>
            <person name="Lindquist E."/>
            <person name="Lipzen A."/>
            <person name="Khouja H.-R."/>
            <person name="Murat C."/>
            <person name="Ohm R."/>
            <person name="Olson A."/>
            <person name="Spatafora J."/>
            <person name="Veneault-Fourrey C."/>
            <person name="Henrissat B."/>
            <person name="Grigoriev I."/>
            <person name="Martin F."/>
            <person name="Perotto S."/>
        </authorList>
    </citation>
    <scope>NUCLEOTIDE SEQUENCE [LARGE SCALE GENOMIC DNA]</scope>
    <source>
        <strain evidence="3 4">E</strain>
    </source>
</reference>
<evidence type="ECO:0000313" key="3">
    <source>
        <dbReference type="EMBL" id="PMD53959.1"/>
    </source>
</evidence>
<dbReference type="RefSeq" id="XP_024730863.1">
    <property type="nucleotide sequence ID" value="XM_024887323.1"/>
</dbReference>
<dbReference type="InterPro" id="IPR001138">
    <property type="entry name" value="Zn2Cys6_DnaBD"/>
</dbReference>
<feature type="domain" description="Zn(2)-C6 fungal-type" evidence="2">
    <location>
        <begin position="225"/>
        <end position="255"/>
    </location>
</feature>
<accession>A0A2J6ST76</accession>
<sequence>MESTGRRLPQVPCRQCKRRQMPWKGSNPRTKPYEKADSACIRHSGNSSKPGCLECYTTLQKDDAGSLCCPNPECRSGFFIPVLISIPTFLQQITLVPEQKKSKKAQAPLILRTHCRNCRLEDEVCSGLIFGPRCERCKIEDLECDCKILSRSCEECMKDRGRAAWKKCVGLRDECDACIEKGIECKEFVSVSWKASAEEKPPEDAVGHGTMDVIDGTKAIRAFAACERCLDDELKCDESLPACGGCQKEDVECKYRLLTTKFSDFPGRRVGQRRSSLSRVHQEAFKDENAREVTPPQSKLPVSCGRCSKPKSRCSGILPCGRCEKFGLECIPKPKASEMGAVAAKLKEIGTETKIEPLEGLMSGLDLESWHLVSHEEVEEPVPFTSEST</sequence>
<dbReference type="InParanoid" id="A0A2J6ST76"/>
<dbReference type="SUPFAM" id="SSF57701">
    <property type="entry name" value="Zn2/Cys6 DNA-binding domain"/>
    <property type="match status" value="2"/>
</dbReference>
<feature type="domain" description="Zn(2)-C6 fungal-type" evidence="2">
    <location>
        <begin position="303"/>
        <end position="330"/>
    </location>
</feature>
<dbReference type="SMART" id="SM00066">
    <property type="entry name" value="GAL4"/>
    <property type="match status" value="3"/>
</dbReference>
<dbReference type="GeneID" id="36595399"/>
<dbReference type="EMBL" id="KZ613866">
    <property type="protein sequence ID" value="PMD53959.1"/>
    <property type="molecule type" value="Genomic_DNA"/>
</dbReference>
<evidence type="ECO:0000259" key="2">
    <source>
        <dbReference type="PROSITE" id="PS50048"/>
    </source>
</evidence>
<dbReference type="PROSITE" id="PS50048">
    <property type="entry name" value="ZN2_CY6_FUNGAL_2"/>
    <property type="match status" value="2"/>
</dbReference>
<keyword evidence="4" id="KW-1185">Reference proteome</keyword>
<gene>
    <name evidence="3" type="ORF">K444DRAFT_667633</name>
</gene>
<dbReference type="Gene3D" id="4.10.240.10">
    <property type="entry name" value="Zn(2)-C6 fungal-type DNA-binding domain"/>
    <property type="match status" value="2"/>
</dbReference>
<name>A0A2J6ST76_9HELO</name>
<proteinExistence type="predicted"/>
<keyword evidence="1" id="KW-0539">Nucleus</keyword>